<dbReference type="PANTHER" id="PTHR43546:SF9">
    <property type="entry name" value="L-ASCORBATE-6-PHOSPHATE LACTONASE ULAG-RELATED"/>
    <property type="match status" value="1"/>
</dbReference>
<keyword evidence="1" id="KW-0378">Hydrolase</keyword>
<sequence length="282" mass="31480">MQPAILGSPERSSALLGKIRTNWMKLTQIRNATLLLEYAGTTFLIDPMLSEQSAWDGFPGTARSHIRNPMVGLPISVETIVAADIVILTHTHEDHWDAAARKLIPSSKLIYTQHEKDAELVRLQGFTNVRVLRDENCFTNGLTVYKTDGQHGSNEAWSVPELCESLGDACGLIFTHHDEKTVYIAGDTVWVKPYVRALQRFNPDVVVLNAGFAHIDNYGPIIMGANDVLNTHKMLPSARIVASHMEAINHCLLTRRELRTFIQEHGIEESVLIPEDGESMTF</sequence>
<dbReference type="InterPro" id="IPR001279">
    <property type="entry name" value="Metallo-B-lactamas"/>
</dbReference>
<reference evidence="3 4" key="1">
    <citation type="submission" date="2019-05" db="EMBL/GenBank/DDBJ databases">
        <title>The compact genome of Giardia muris reveals important steps in the evolution of intestinal protozoan parasites.</title>
        <authorList>
            <person name="Xu F."/>
            <person name="Jimenez-Gonzalez A."/>
            <person name="Einarsson E."/>
            <person name="Astvaldsson A."/>
            <person name="Peirasmaki D."/>
            <person name="Eckmann L."/>
            <person name="Andersson J.O."/>
            <person name="Svard S.G."/>
            <person name="Jerlstrom-Hultqvist J."/>
        </authorList>
    </citation>
    <scope>NUCLEOTIDE SEQUENCE [LARGE SCALE GENOMIC DNA]</scope>
    <source>
        <strain evidence="3 4">Roberts-Thomson</strain>
    </source>
</reference>
<accession>A0A4Z1TAG5</accession>
<dbReference type="Gene3D" id="3.60.15.10">
    <property type="entry name" value="Ribonuclease Z/Hydroxyacylglutathione hydrolase-like"/>
    <property type="match status" value="1"/>
</dbReference>
<keyword evidence="4" id="KW-1185">Reference proteome</keyword>
<evidence type="ECO:0000313" key="3">
    <source>
        <dbReference type="EMBL" id="TNJ29511.1"/>
    </source>
</evidence>
<feature type="domain" description="Metallo-beta-lactamase" evidence="2">
    <location>
        <begin position="41"/>
        <end position="245"/>
    </location>
</feature>
<dbReference type="InterPro" id="IPR050114">
    <property type="entry name" value="UPF0173_UPF0282_UlaG_hydrolase"/>
</dbReference>
<dbReference type="InterPro" id="IPR036866">
    <property type="entry name" value="RibonucZ/Hydroxyglut_hydro"/>
</dbReference>
<protein>
    <submittedName>
        <fullName evidence="3">L-ascorbate-6-phosphate lactonase</fullName>
    </submittedName>
</protein>
<evidence type="ECO:0000259" key="2">
    <source>
        <dbReference type="Pfam" id="PF12706"/>
    </source>
</evidence>
<name>A0A4Z1TAG5_GIAMU</name>
<evidence type="ECO:0000256" key="1">
    <source>
        <dbReference type="ARBA" id="ARBA00022801"/>
    </source>
</evidence>
<comment type="caution">
    <text evidence="3">The sequence shown here is derived from an EMBL/GenBank/DDBJ whole genome shotgun (WGS) entry which is preliminary data.</text>
</comment>
<dbReference type="Proteomes" id="UP000315496">
    <property type="component" value="Chromosome 1"/>
</dbReference>
<dbReference type="AlphaFoldDB" id="A0A4Z1TAG5"/>
<dbReference type="PANTHER" id="PTHR43546">
    <property type="entry name" value="UPF0173 METAL-DEPENDENT HYDROLASE MJ1163-RELATED"/>
    <property type="match status" value="1"/>
</dbReference>
<dbReference type="GO" id="GO:0016787">
    <property type="term" value="F:hydrolase activity"/>
    <property type="evidence" value="ECO:0007669"/>
    <property type="project" value="UniProtKB-KW"/>
</dbReference>
<dbReference type="VEuPathDB" id="GiardiaDB:GMRT_10457"/>
<organism evidence="3 4">
    <name type="scientific">Giardia muris</name>
    <dbReference type="NCBI Taxonomy" id="5742"/>
    <lineage>
        <taxon>Eukaryota</taxon>
        <taxon>Metamonada</taxon>
        <taxon>Diplomonadida</taxon>
        <taxon>Hexamitidae</taxon>
        <taxon>Giardiinae</taxon>
        <taxon>Giardia</taxon>
    </lineage>
</organism>
<dbReference type="Pfam" id="PF12706">
    <property type="entry name" value="Lactamase_B_2"/>
    <property type="match status" value="1"/>
</dbReference>
<proteinExistence type="predicted"/>
<dbReference type="EMBL" id="VDLU01000001">
    <property type="protein sequence ID" value="TNJ29511.1"/>
    <property type="molecule type" value="Genomic_DNA"/>
</dbReference>
<dbReference type="OrthoDB" id="332863at2759"/>
<dbReference type="SUPFAM" id="SSF56281">
    <property type="entry name" value="Metallo-hydrolase/oxidoreductase"/>
    <property type="match status" value="1"/>
</dbReference>
<evidence type="ECO:0000313" key="4">
    <source>
        <dbReference type="Proteomes" id="UP000315496"/>
    </source>
</evidence>
<gene>
    <name evidence="3" type="ORF">GMRT_10457</name>
</gene>